<dbReference type="InterPro" id="IPR049326">
    <property type="entry name" value="Rhodopsin_dom_fungi"/>
</dbReference>
<evidence type="ECO:0000313" key="9">
    <source>
        <dbReference type="EMBL" id="KAK3303194.1"/>
    </source>
</evidence>
<feature type="transmembrane region" description="Helical" evidence="7">
    <location>
        <begin position="108"/>
        <end position="131"/>
    </location>
</feature>
<dbReference type="PANTHER" id="PTHR33048">
    <property type="entry name" value="PTH11-LIKE INTEGRAL MEMBRANE PROTEIN (AFU_ORTHOLOGUE AFUA_5G11245)"/>
    <property type="match status" value="1"/>
</dbReference>
<dbReference type="Proteomes" id="UP001273166">
    <property type="component" value="Unassembled WGS sequence"/>
</dbReference>
<proteinExistence type="inferred from homology"/>
<keyword evidence="10" id="KW-1185">Reference proteome</keyword>
<evidence type="ECO:0000256" key="3">
    <source>
        <dbReference type="ARBA" id="ARBA00022989"/>
    </source>
</evidence>
<feature type="transmembrane region" description="Helical" evidence="7">
    <location>
        <begin position="143"/>
        <end position="165"/>
    </location>
</feature>
<feature type="transmembrane region" description="Helical" evidence="7">
    <location>
        <begin position="221"/>
        <end position="242"/>
    </location>
</feature>
<gene>
    <name evidence="9" type="ORF">B0T15DRAFT_539475</name>
</gene>
<comment type="similarity">
    <text evidence="5">Belongs to the SAT4 family.</text>
</comment>
<comment type="subcellular location">
    <subcellularLocation>
        <location evidence="1">Membrane</location>
        <topology evidence="1">Multi-pass membrane protein</topology>
    </subcellularLocation>
</comment>
<feature type="compositionally biased region" description="Low complexity" evidence="6">
    <location>
        <begin position="367"/>
        <end position="380"/>
    </location>
</feature>
<dbReference type="EMBL" id="JAUDZG010000006">
    <property type="protein sequence ID" value="KAK3303194.1"/>
    <property type="molecule type" value="Genomic_DNA"/>
</dbReference>
<dbReference type="GeneID" id="87888564"/>
<dbReference type="InterPro" id="IPR052337">
    <property type="entry name" value="SAT4-like"/>
</dbReference>
<feature type="compositionally biased region" description="Gly residues" evidence="6">
    <location>
        <begin position="319"/>
        <end position="335"/>
    </location>
</feature>
<feature type="transmembrane region" description="Helical" evidence="7">
    <location>
        <begin position="25"/>
        <end position="48"/>
    </location>
</feature>
<dbReference type="PANTHER" id="PTHR33048:SF57">
    <property type="entry name" value="INTEGRAL MEMBRANE PROTEIN-RELATED"/>
    <property type="match status" value="1"/>
</dbReference>
<feature type="region of interest" description="Disordered" evidence="6">
    <location>
        <begin position="294"/>
        <end position="386"/>
    </location>
</feature>
<name>A0AAJ0GNF7_9PEZI</name>
<evidence type="ECO:0000256" key="2">
    <source>
        <dbReference type="ARBA" id="ARBA00022692"/>
    </source>
</evidence>
<protein>
    <submittedName>
        <fullName evidence="9">Integral membrane protein</fullName>
    </submittedName>
</protein>
<evidence type="ECO:0000256" key="7">
    <source>
        <dbReference type="SAM" id="Phobius"/>
    </source>
</evidence>
<accession>A0AAJ0GNF7</accession>
<sequence length="400" mass="43202">MKIASTEAAPRSLETTIPIENGRQVAMIVTSTLAIVVPTILVGLRFWAGRMIRRRLDASDVCIVAALVFTIGLHIDMYVMVLLGGFGFHGGEIVQRFGPDTLMLFLKGILAFPIIWNFTICFSKLSVLLMYTSVIPVREMVTACRVVGLLIVLWNSGGVLGALLLCRPIALNWDKYLPGTCGDNWLFYIWLGGINVVVEAVILLLPVPFIYRLQMKTFKKLVVIGLFSVGWMTCAVTIYRQASLPHLYFEDMTYTGVLATIFTGIEPAVALSLACVPFLRPLIYRNGGNNSNNNFSTGSDNSQYASAGGGSTTLRSKRGGGAGRSGARSGKGGGPSKEEHDDNDDSSEIQLRPLEGSGELRYEADVSPGGRRGPTPTGSTEGAIMVRKGWDVVSGVRPGS</sequence>
<organism evidence="9 10">
    <name type="scientific">Chaetomium strumarium</name>
    <dbReference type="NCBI Taxonomy" id="1170767"/>
    <lineage>
        <taxon>Eukaryota</taxon>
        <taxon>Fungi</taxon>
        <taxon>Dikarya</taxon>
        <taxon>Ascomycota</taxon>
        <taxon>Pezizomycotina</taxon>
        <taxon>Sordariomycetes</taxon>
        <taxon>Sordariomycetidae</taxon>
        <taxon>Sordariales</taxon>
        <taxon>Chaetomiaceae</taxon>
        <taxon>Chaetomium</taxon>
    </lineage>
</organism>
<dbReference type="GO" id="GO:0016020">
    <property type="term" value="C:membrane"/>
    <property type="evidence" value="ECO:0007669"/>
    <property type="project" value="UniProtKB-SubCell"/>
</dbReference>
<dbReference type="AlphaFoldDB" id="A0AAJ0GNF7"/>
<evidence type="ECO:0000259" key="8">
    <source>
        <dbReference type="Pfam" id="PF20684"/>
    </source>
</evidence>
<feature type="transmembrane region" description="Helical" evidence="7">
    <location>
        <begin position="254"/>
        <end position="279"/>
    </location>
</feature>
<dbReference type="Pfam" id="PF20684">
    <property type="entry name" value="Fung_rhodopsin"/>
    <property type="match status" value="1"/>
</dbReference>
<evidence type="ECO:0000313" key="10">
    <source>
        <dbReference type="Proteomes" id="UP001273166"/>
    </source>
</evidence>
<dbReference type="RefSeq" id="XP_062718974.1">
    <property type="nucleotide sequence ID" value="XM_062869735.1"/>
</dbReference>
<reference evidence="9" key="1">
    <citation type="journal article" date="2023" name="Mol. Phylogenet. Evol.">
        <title>Genome-scale phylogeny and comparative genomics of the fungal order Sordariales.</title>
        <authorList>
            <person name="Hensen N."/>
            <person name="Bonometti L."/>
            <person name="Westerberg I."/>
            <person name="Brannstrom I.O."/>
            <person name="Guillou S."/>
            <person name="Cros-Aarteil S."/>
            <person name="Calhoun S."/>
            <person name="Haridas S."/>
            <person name="Kuo A."/>
            <person name="Mondo S."/>
            <person name="Pangilinan J."/>
            <person name="Riley R."/>
            <person name="LaButti K."/>
            <person name="Andreopoulos B."/>
            <person name="Lipzen A."/>
            <person name="Chen C."/>
            <person name="Yan M."/>
            <person name="Daum C."/>
            <person name="Ng V."/>
            <person name="Clum A."/>
            <person name="Steindorff A."/>
            <person name="Ohm R.A."/>
            <person name="Martin F."/>
            <person name="Silar P."/>
            <person name="Natvig D.O."/>
            <person name="Lalanne C."/>
            <person name="Gautier V."/>
            <person name="Ament-Velasquez S.L."/>
            <person name="Kruys A."/>
            <person name="Hutchinson M.I."/>
            <person name="Powell A.J."/>
            <person name="Barry K."/>
            <person name="Miller A.N."/>
            <person name="Grigoriev I.V."/>
            <person name="Debuchy R."/>
            <person name="Gladieux P."/>
            <person name="Hiltunen Thoren M."/>
            <person name="Johannesson H."/>
        </authorList>
    </citation>
    <scope>NUCLEOTIDE SEQUENCE</scope>
    <source>
        <strain evidence="9">CBS 333.67</strain>
    </source>
</reference>
<evidence type="ECO:0000256" key="1">
    <source>
        <dbReference type="ARBA" id="ARBA00004141"/>
    </source>
</evidence>
<feature type="transmembrane region" description="Helical" evidence="7">
    <location>
        <begin position="185"/>
        <end position="209"/>
    </location>
</feature>
<feature type="transmembrane region" description="Helical" evidence="7">
    <location>
        <begin position="60"/>
        <end position="88"/>
    </location>
</feature>
<evidence type="ECO:0000256" key="5">
    <source>
        <dbReference type="ARBA" id="ARBA00038359"/>
    </source>
</evidence>
<reference evidence="9" key="2">
    <citation type="submission" date="2023-06" db="EMBL/GenBank/DDBJ databases">
        <authorList>
            <consortium name="Lawrence Berkeley National Laboratory"/>
            <person name="Mondo S.J."/>
            <person name="Hensen N."/>
            <person name="Bonometti L."/>
            <person name="Westerberg I."/>
            <person name="Brannstrom I.O."/>
            <person name="Guillou S."/>
            <person name="Cros-Aarteil S."/>
            <person name="Calhoun S."/>
            <person name="Haridas S."/>
            <person name="Kuo A."/>
            <person name="Pangilinan J."/>
            <person name="Riley R."/>
            <person name="Labutti K."/>
            <person name="Andreopoulos B."/>
            <person name="Lipzen A."/>
            <person name="Chen C."/>
            <person name="Yanf M."/>
            <person name="Daum C."/>
            <person name="Ng V."/>
            <person name="Clum A."/>
            <person name="Steindorff A."/>
            <person name="Ohm R."/>
            <person name="Martin F."/>
            <person name="Silar P."/>
            <person name="Natvig D."/>
            <person name="Lalanne C."/>
            <person name="Gautier V."/>
            <person name="Ament-Velasquez S.L."/>
            <person name="Kruys A."/>
            <person name="Hutchinson M.I."/>
            <person name="Powell A.J."/>
            <person name="Barry K."/>
            <person name="Miller A.N."/>
            <person name="Grigoriev I.V."/>
            <person name="Debuchy R."/>
            <person name="Gladieux P."/>
            <person name="Thoren M.H."/>
            <person name="Johannesson H."/>
        </authorList>
    </citation>
    <scope>NUCLEOTIDE SEQUENCE</scope>
    <source>
        <strain evidence="9">CBS 333.67</strain>
    </source>
</reference>
<feature type="domain" description="Rhodopsin" evidence="8">
    <location>
        <begin position="44"/>
        <end position="283"/>
    </location>
</feature>
<comment type="caution">
    <text evidence="9">The sequence shown here is derived from an EMBL/GenBank/DDBJ whole genome shotgun (WGS) entry which is preliminary data.</text>
</comment>
<keyword evidence="4 7" id="KW-0472">Membrane</keyword>
<keyword evidence="2 7" id="KW-0812">Transmembrane</keyword>
<keyword evidence="3 7" id="KW-1133">Transmembrane helix</keyword>
<evidence type="ECO:0000256" key="6">
    <source>
        <dbReference type="SAM" id="MobiDB-lite"/>
    </source>
</evidence>
<evidence type="ECO:0000256" key="4">
    <source>
        <dbReference type="ARBA" id="ARBA00023136"/>
    </source>
</evidence>